<dbReference type="InterPro" id="IPR050553">
    <property type="entry name" value="Thioredoxin_ResA/DsbE_sf"/>
</dbReference>
<dbReference type="Proteomes" id="UP000054683">
    <property type="component" value="Unassembled WGS sequence"/>
</dbReference>
<dbReference type="PANTHER" id="PTHR42852:SF6">
    <property type="entry name" value="THIOL:DISULFIDE INTERCHANGE PROTEIN DSBE"/>
    <property type="match status" value="1"/>
</dbReference>
<dbReference type="NCBIfam" id="TIGR00385">
    <property type="entry name" value="dsbE"/>
    <property type="match status" value="1"/>
</dbReference>
<dbReference type="CDD" id="cd03010">
    <property type="entry name" value="TlpA_like_DsbE"/>
    <property type="match status" value="1"/>
</dbReference>
<dbReference type="GO" id="GO:0015036">
    <property type="term" value="F:disulfide oxidoreductase activity"/>
    <property type="evidence" value="ECO:0007669"/>
    <property type="project" value="InterPro"/>
</dbReference>
<dbReference type="SUPFAM" id="SSF52833">
    <property type="entry name" value="Thioredoxin-like"/>
    <property type="match status" value="1"/>
</dbReference>
<evidence type="ECO:0000256" key="4">
    <source>
        <dbReference type="ARBA" id="ARBA00023284"/>
    </source>
</evidence>
<keyword evidence="3" id="KW-1015">Disulfide bond</keyword>
<evidence type="ECO:0000313" key="7">
    <source>
        <dbReference type="Proteomes" id="UP000054683"/>
    </source>
</evidence>
<dbReference type="GO" id="GO:0017004">
    <property type="term" value="P:cytochrome complex assembly"/>
    <property type="evidence" value="ECO:0007669"/>
    <property type="project" value="UniProtKB-KW"/>
</dbReference>
<dbReference type="GO" id="GO:0030288">
    <property type="term" value="C:outer membrane-bounded periplasmic space"/>
    <property type="evidence" value="ECO:0007669"/>
    <property type="project" value="InterPro"/>
</dbReference>
<dbReference type="InterPro" id="IPR017937">
    <property type="entry name" value="Thioredoxin_CS"/>
</dbReference>
<accession>A0A158JCV7</accession>
<dbReference type="InterPro" id="IPR004799">
    <property type="entry name" value="Periplasmic_diS_OxRdtase_DsbE"/>
</dbReference>
<evidence type="ECO:0000256" key="2">
    <source>
        <dbReference type="ARBA" id="ARBA00022748"/>
    </source>
</evidence>
<dbReference type="RefSeq" id="WP_062091644.1">
    <property type="nucleotide sequence ID" value="NZ_FCOK02000078.1"/>
</dbReference>
<comment type="subcellular location">
    <subcellularLocation>
        <location evidence="1">Cell envelope</location>
    </subcellularLocation>
</comment>
<sequence length="179" mass="19869">MKRFLLPLIFFAGLSVVLAASLSNDPRRLPSTFIGKQAPAFDLPRLDAADRRLSPEALRGQVWVMNVWASWCESCRDEHAALVALARRNIVPIYGLDYKDNPDAAQQWLKQAGDPYIATMVDHSGQTGIDYGVYGVPETFIVDRRGVIRFKRSGPLTQAALDTQILPLVRTLQGEGSDE</sequence>
<dbReference type="PROSITE" id="PS51352">
    <property type="entry name" value="THIOREDOXIN_2"/>
    <property type="match status" value="1"/>
</dbReference>
<proteinExistence type="predicted"/>
<dbReference type="InterPro" id="IPR036249">
    <property type="entry name" value="Thioredoxin-like_sf"/>
</dbReference>
<keyword evidence="2" id="KW-0201">Cytochrome c-type biogenesis</keyword>
<gene>
    <name evidence="6" type="ORF">AWB69_07480</name>
</gene>
<dbReference type="InterPro" id="IPR013766">
    <property type="entry name" value="Thioredoxin_domain"/>
</dbReference>
<dbReference type="PANTHER" id="PTHR42852">
    <property type="entry name" value="THIOL:DISULFIDE INTERCHANGE PROTEIN DSBE"/>
    <property type="match status" value="1"/>
</dbReference>
<evidence type="ECO:0000256" key="1">
    <source>
        <dbReference type="ARBA" id="ARBA00004196"/>
    </source>
</evidence>
<dbReference type="Pfam" id="PF00578">
    <property type="entry name" value="AhpC-TSA"/>
    <property type="match status" value="1"/>
</dbReference>
<evidence type="ECO:0000259" key="5">
    <source>
        <dbReference type="PROSITE" id="PS51352"/>
    </source>
</evidence>
<evidence type="ECO:0000256" key="3">
    <source>
        <dbReference type="ARBA" id="ARBA00023157"/>
    </source>
</evidence>
<dbReference type="Gene3D" id="3.40.30.10">
    <property type="entry name" value="Glutaredoxin"/>
    <property type="match status" value="1"/>
</dbReference>
<dbReference type="AlphaFoldDB" id="A0A158JCV7"/>
<keyword evidence="4" id="KW-0676">Redox-active center</keyword>
<protein>
    <submittedName>
        <fullName evidence="6">Redoxin domain-containing protein</fullName>
    </submittedName>
</protein>
<organism evidence="6 7">
    <name type="scientific">Caballeronia udeis</name>
    <dbReference type="NCBI Taxonomy" id="1232866"/>
    <lineage>
        <taxon>Bacteria</taxon>
        <taxon>Pseudomonadati</taxon>
        <taxon>Pseudomonadota</taxon>
        <taxon>Betaproteobacteria</taxon>
        <taxon>Burkholderiales</taxon>
        <taxon>Burkholderiaceae</taxon>
        <taxon>Caballeronia</taxon>
    </lineage>
</organism>
<dbReference type="InterPro" id="IPR000866">
    <property type="entry name" value="AhpC/TSA"/>
</dbReference>
<dbReference type="GO" id="GO:0016209">
    <property type="term" value="F:antioxidant activity"/>
    <property type="evidence" value="ECO:0007669"/>
    <property type="project" value="InterPro"/>
</dbReference>
<evidence type="ECO:0000313" key="6">
    <source>
        <dbReference type="EMBL" id="SAL66160.1"/>
    </source>
</evidence>
<dbReference type="EMBL" id="FCOK02000078">
    <property type="protein sequence ID" value="SAL66160.1"/>
    <property type="molecule type" value="Genomic_DNA"/>
</dbReference>
<reference evidence="6 7" key="1">
    <citation type="submission" date="2016-01" db="EMBL/GenBank/DDBJ databases">
        <authorList>
            <person name="Oliw E.H."/>
        </authorList>
    </citation>
    <scope>NUCLEOTIDE SEQUENCE [LARGE SCALE GENOMIC DNA]</scope>
    <source>
        <strain evidence="6">LMG 27134</strain>
    </source>
</reference>
<dbReference type="OrthoDB" id="9811352at2"/>
<name>A0A158JCV7_9BURK</name>
<feature type="domain" description="Thioredoxin" evidence="5">
    <location>
        <begin position="32"/>
        <end position="174"/>
    </location>
</feature>
<dbReference type="PROSITE" id="PS00194">
    <property type="entry name" value="THIOREDOXIN_1"/>
    <property type="match status" value="1"/>
</dbReference>